<dbReference type="HOGENOM" id="CLU_000288_6_16_1"/>
<dbReference type="Gene3D" id="3.40.50.300">
    <property type="entry name" value="P-loop containing nucleotide triphosphate hydrolases"/>
    <property type="match status" value="1"/>
</dbReference>
<evidence type="ECO:0000313" key="3">
    <source>
        <dbReference type="EMBL" id="ETS04806.1"/>
    </source>
</evidence>
<dbReference type="EMBL" id="KI911141">
    <property type="protein sequence ID" value="ETS04806.1"/>
    <property type="molecule type" value="Genomic_DNA"/>
</dbReference>
<dbReference type="KEGG" id="trr:M419DRAFT_127915"/>
<dbReference type="InterPro" id="IPR007111">
    <property type="entry name" value="NACHT_NTPase"/>
</dbReference>
<gene>
    <name evidence="3" type="ORF">M419DRAFT_127915</name>
</gene>
<dbReference type="Pfam" id="PF24883">
    <property type="entry name" value="NPHP3_N"/>
    <property type="match status" value="1"/>
</dbReference>
<reference evidence="4" key="1">
    <citation type="journal article" date="2013" name="Ind. Biotechnol.">
        <title>Comparative genomics analysis of Trichoderma reesei strains.</title>
        <authorList>
            <person name="Koike H."/>
            <person name="Aerts A."/>
            <person name="LaButti K."/>
            <person name="Grigoriev I.V."/>
            <person name="Baker S.E."/>
        </authorList>
    </citation>
    <scope>NUCLEOTIDE SEQUENCE [LARGE SCALE GENOMIC DNA]</scope>
    <source>
        <strain evidence="4">ATCC 56765 / BCRC 32924 / NRRL 11460 / Rut C-30</strain>
    </source>
</reference>
<dbReference type="SUPFAM" id="SSF52540">
    <property type="entry name" value="P-loop containing nucleoside triphosphate hydrolases"/>
    <property type="match status" value="1"/>
</dbReference>
<dbReference type="PANTHER" id="PTHR10039:SF14">
    <property type="entry name" value="NACHT DOMAIN-CONTAINING PROTEIN"/>
    <property type="match status" value="1"/>
</dbReference>
<proteinExistence type="predicted"/>
<dbReference type="AlphaFoldDB" id="A0A024SJ92"/>
<dbReference type="InterPro" id="IPR011047">
    <property type="entry name" value="Quinoprotein_ADH-like_sf"/>
</dbReference>
<dbReference type="InterPro" id="IPR056884">
    <property type="entry name" value="NPHP3-like_N"/>
</dbReference>
<dbReference type="PROSITE" id="PS50837">
    <property type="entry name" value="NACHT"/>
    <property type="match status" value="1"/>
</dbReference>
<dbReference type="InterPro" id="IPR015943">
    <property type="entry name" value="WD40/YVTN_repeat-like_dom_sf"/>
</dbReference>
<keyword evidence="1" id="KW-0677">Repeat</keyword>
<accession>A0A024SJ92</accession>
<name>A0A024SJ92_HYPJR</name>
<evidence type="ECO:0000259" key="2">
    <source>
        <dbReference type="PROSITE" id="PS50837"/>
    </source>
</evidence>
<evidence type="ECO:0000256" key="1">
    <source>
        <dbReference type="ARBA" id="ARBA00022737"/>
    </source>
</evidence>
<dbReference type="OrthoDB" id="674604at2759"/>
<protein>
    <submittedName>
        <fullName evidence="3">NACHT-domain-containing protein</fullName>
    </submittedName>
</protein>
<feature type="domain" description="NACHT" evidence="2">
    <location>
        <begin position="95"/>
        <end position="238"/>
    </location>
</feature>
<evidence type="ECO:0000313" key="4">
    <source>
        <dbReference type="Proteomes" id="UP000024376"/>
    </source>
</evidence>
<dbReference type="PANTHER" id="PTHR10039">
    <property type="entry name" value="AMELOGENIN"/>
    <property type="match status" value="1"/>
</dbReference>
<organism evidence="3 4">
    <name type="scientific">Hypocrea jecorina (strain ATCC 56765 / BCRC 32924 / NRRL 11460 / Rut C-30)</name>
    <name type="common">Trichoderma reesei</name>
    <dbReference type="NCBI Taxonomy" id="1344414"/>
    <lineage>
        <taxon>Eukaryota</taxon>
        <taxon>Fungi</taxon>
        <taxon>Dikarya</taxon>
        <taxon>Ascomycota</taxon>
        <taxon>Pezizomycotina</taxon>
        <taxon>Sordariomycetes</taxon>
        <taxon>Hypocreomycetidae</taxon>
        <taxon>Hypocreales</taxon>
        <taxon>Hypocreaceae</taxon>
        <taxon>Trichoderma</taxon>
    </lineage>
</organism>
<dbReference type="Proteomes" id="UP000024376">
    <property type="component" value="Unassembled WGS sequence"/>
</dbReference>
<sequence length="863" mass="98352">MFKSIQQADDVLREEIKAFLVLESEPQLLNSHTKVQERYYLTKEDQQCLRDLRITDPRADRIRIEDTQGGLLQESYQWILENPQFKTWRDSNENSLIWLRGDPGIGKTMLLCGLVQELMQQSAPCLVTYFFCQATIPTINNHIAVLRGLMWLLAEQRPSLISHIRKAYDAAGMSVFDEGNAWDTLSNIFRNMLADDDLPPVCIIIDALDECTTGVAELLDFIQEASSLPNVKWMVSSRNRTDVEEKMHQGTCLSLEINATLVKAAVEAYISQKMSQMPFLNQEYELRREVCRRMEEKANGSFLWVAIVIQALNSRSYAHCDGISEMLDLLDQMPEDLSKLREIMLQQIFQLEGRDPELCRAILATVTLAHRPLHLDELSCLVGFEGDPRRLPHVTELVNVCGSFLTIREDVVYFIHQSAKDYLSGPSPRPVIFPLGEDKIHHNMVTHSLNAMARTLQEDIYRLGHLGILIDEISPPNPSPLRRVLYSCTYWAAHICQVASRRDKSLFDDEKVLGFFKAHFLHWLEALSLTRNLPSNIGHIKRLSELLKTPARDELQAFVRDASRFLQYHAHIMENAPLQIYVSALLFSPTESLIRTCCDGKLSAWILMSPNVGRVWSPCLHVVEANESTTMDSSGTTLLIMNKKSRDVEIWDIATGRRSQVLSHAETVHYARFLRDSGRILTFTERLSSSWDAVSGALISVSSIHDLHLDWRTVSVSEDGRLVASREGGAQVVKIWDTATGQIQHQLRWGCLRMCNGDFKPCFDVESPYILTQCGSIHLDKLIAQANDLQSAHDYQRLTEGYGLTYDGSWVTWNGQNIIWLPPGYRLRGKRVISQTCFVLQMLDSAEPFIIRFSGPPPFRLRY</sequence>
<dbReference type="InterPro" id="IPR027417">
    <property type="entry name" value="P-loop_NTPase"/>
</dbReference>
<dbReference type="Gene3D" id="2.130.10.10">
    <property type="entry name" value="YVTN repeat-like/Quinoprotein amine dehydrogenase"/>
    <property type="match status" value="1"/>
</dbReference>
<dbReference type="SUPFAM" id="SSF50998">
    <property type="entry name" value="Quinoprotein alcohol dehydrogenase-like"/>
    <property type="match status" value="1"/>
</dbReference>